<organism evidence="1 2">
    <name type="scientific">Cylicostephanus goldi</name>
    <name type="common">Nematode worm</name>
    <dbReference type="NCBI Taxonomy" id="71465"/>
    <lineage>
        <taxon>Eukaryota</taxon>
        <taxon>Metazoa</taxon>
        <taxon>Ecdysozoa</taxon>
        <taxon>Nematoda</taxon>
        <taxon>Chromadorea</taxon>
        <taxon>Rhabditida</taxon>
        <taxon>Rhabditina</taxon>
        <taxon>Rhabditomorpha</taxon>
        <taxon>Strongyloidea</taxon>
        <taxon>Strongylidae</taxon>
        <taxon>Cylicostephanus</taxon>
    </lineage>
</organism>
<evidence type="ECO:0000313" key="2">
    <source>
        <dbReference type="Proteomes" id="UP000271889"/>
    </source>
</evidence>
<evidence type="ECO:0000313" key="1">
    <source>
        <dbReference type="EMBL" id="VDN38453.1"/>
    </source>
</evidence>
<dbReference type="AlphaFoldDB" id="A0A3P7NMX2"/>
<name>A0A3P7NMX2_CYLGO</name>
<dbReference type="EMBL" id="UYRV01134492">
    <property type="protein sequence ID" value="VDN38453.1"/>
    <property type="molecule type" value="Genomic_DNA"/>
</dbReference>
<reference evidence="1 2" key="1">
    <citation type="submission" date="2018-11" db="EMBL/GenBank/DDBJ databases">
        <authorList>
            <consortium name="Pathogen Informatics"/>
        </authorList>
    </citation>
    <scope>NUCLEOTIDE SEQUENCE [LARGE SCALE GENOMIC DNA]</scope>
</reference>
<gene>
    <name evidence="1" type="ORF">CGOC_LOCUS13739</name>
</gene>
<protein>
    <submittedName>
        <fullName evidence="1">Uncharacterized protein</fullName>
    </submittedName>
</protein>
<accession>A0A3P7NMX2</accession>
<sequence length="210" mass="24253">MSSSSETEEEPDKNKFFIRCQRSDCCGVDPVLVLSGEKPVQLAEVDIAIVKHILWHVRNDGALSMDPAERELLTRALMIRLSSAQMRQILFMARRVTKHYRYSEPDVIKYVQAKMNEIGCILFGVNKGLVFQMVFTRRFVRDQSGMLLYPPCVCRLCVDKELPRYSVSESIQSSFEPLLMRSFGQEKKTLVSLKNFLYDFSSHTFPVPYH</sequence>
<dbReference type="OrthoDB" id="5816773at2759"/>
<keyword evidence="2" id="KW-1185">Reference proteome</keyword>
<proteinExistence type="predicted"/>
<dbReference type="Proteomes" id="UP000271889">
    <property type="component" value="Unassembled WGS sequence"/>
</dbReference>